<keyword evidence="9 16" id="KW-0547">Nucleotide-binding</keyword>
<evidence type="ECO:0000256" key="14">
    <source>
        <dbReference type="ARBA" id="ARBA00023014"/>
    </source>
</evidence>
<dbReference type="InterPro" id="IPR004358">
    <property type="entry name" value="Sig_transdc_His_kin-like_C"/>
</dbReference>
<reference evidence="20" key="1">
    <citation type="submission" date="2021-04" db="EMBL/GenBank/DDBJ databases">
        <title>Genomics, taxonomy and metabolism of representatives of sulfur bacteria of the genus Thiothrix: Thiothrix fructosivorans QT, Thiothrix unzii A1T and three new species, Thiothrix subterranea sp. nov., Thiothrix litoralis sp. nov. and 'Candidatus Thiothrix anitrata' sp. nov.</title>
        <authorList>
            <person name="Ravin N.V."/>
            <person name="Smolyakov D."/>
            <person name="Rudenko T.S."/>
            <person name="Mardanov A.V."/>
            <person name="Beletsky A.V."/>
            <person name="Markov N.D."/>
            <person name="Fomenkov A.I."/>
            <person name="Roberts R.J."/>
            <person name="Karnachuk O.V."/>
            <person name="Novikov A."/>
            <person name="Grabovich M.Y."/>
        </authorList>
    </citation>
    <scope>NUCLEOTIDE SEQUENCE</scope>
    <source>
        <strain evidence="20">A1</strain>
    </source>
</reference>
<dbReference type="GO" id="GO:0046983">
    <property type="term" value="F:protein dimerization activity"/>
    <property type="evidence" value="ECO:0007669"/>
    <property type="project" value="UniProtKB-UniRule"/>
</dbReference>
<keyword evidence="4" id="KW-0004">4Fe-4S</keyword>
<dbReference type="Pfam" id="PF02518">
    <property type="entry name" value="HATPase_c"/>
    <property type="match status" value="1"/>
</dbReference>
<dbReference type="Proteomes" id="UP000672009">
    <property type="component" value="Chromosome"/>
</dbReference>
<evidence type="ECO:0000256" key="13">
    <source>
        <dbReference type="ARBA" id="ARBA00023012"/>
    </source>
</evidence>
<dbReference type="PIRSF" id="PIRSF003167">
    <property type="entry name" value="STHK_NarX/NarQ"/>
    <property type="match status" value="1"/>
</dbReference>
<keyword evidence="14" id="KW-0411">Iron-sulfur</keyword>
<dbReference type="InterPro" id="IPR029016">
    <property type="entry name" value="GAF-like_dom_sf"/>
</dbReference>
<evidence type="ECO:0000256" key="8">
    <source>
        <dbReference type="ARBA" id="ARBA00022723"/>
    </source>
</evidence>
<comment type="function">
    <text evidence="15">Member of the two-component regulatory system NreB/NreC involved in the control of dissimilatory nitrate/nitrite reduction in response to oxygen. NreB functions as a direct oxygen sensor histidine kinase which is autophosphorylated, in the absence of oxygen, probably at the conserved histidine residue, and transfers its phosphate group probably to a conserved aspartate residue of NreC. NreB/NreC activates the expression of the nitrate (narGHJI) and nitrite (nir) reductase operons, as well as the putative nitrate transporter gene narT.</text>
</comment>
<feature type="compositionally biased region" description="Pro residues" evidence="17">
    <location>
        <begin position="12"/>
        <end position="24"/>
    </location>
</feature>
<dbReference type="InterPro" id="IPR003018">
    <property type="entry name" value="GAF"/>
</dbReference>
<comment type="subcellular location">
    <subcellularLocation>
        <location evidence="16">Cell inner membrane</location>
    </subcellularLocation>
    <subcellularLocation>
        <location evidence="3">Cytoplasm</location>
    </subcellularLocation>
</comment>
<evidence type="ECO:0000256" key="7">
    <source>
        <dbReference type="ARBA" id="ARBA00022679"/>
    </source>
</evidence>
<dbReference type="GO" id="GO:0005524">
    <property type="term" value="F:ATP binding"/>
    <property type="evidence" value="ECO:0007669"/>
    <property type="project" value="UniProtKB-UniRule"/>
</dbReference>
<keyword evidence="21" id="KW-1185">Reference proteome</keyword>
<dbReference type="SMART" id="SM00387">
    <property type="entry name" value="HATPase_c"/>
    <property type="match status" value="1"/>
</dbReference>
<dbReference type="InterPro" id="IPR011712">
    <property type="entry name" value="Sig_transdc_His_kin_sub3_dim/P"/>
</dbReference>
<dbReference type="SUPFAM" id="SSF55874">
    <property type="entry name" value="ATPase domain of HSP90 chaperone/DNA topoisomerase II/histidine kinase"/>
    <property type="match status" value="1"/>
</dbReference>
<evidence type="ECO:0000313" key="20">
    <source>
        <dbReference type="EMBL" id="QTR51998.1"/>
    </source>
</evidence>
<keyword evidence="5" id="KW-0963">Cytoplasm</keyword>
<feature type="transmembrane region" description="Helical" evidence="18">
    <location>
        <begin position="81"/>
        <end position="101"/>
    </location>
</feature>
<keyword evidence="12" id="KW-0408">Iron</keyword>
<evidence type="ECO:0000256" key="11">
    <source>
        <dbReference type="ARBA" id="ARBA00022840"/>
    </source>
</evidence>
<dbReference type="GO" id="GO:0051539">
    <property type="term" value="F:4 iron, 4 sulfur cluster binding"/>
    <property type="evidence" value="ECO:0007669"/>
    <property type="project" value="UniProtKB-KW"/>
</dbReference>
<dbReference type="GO" id="GO:0005737">
    <property type="term" value="C:cytoplasm"/>
    <property type="evidence" value="ECO:0007669"/>
    <property type="project" value="UniProtKB-SubCell"/>
</dbReference>
<name>A0A975F6N7_9GAMM</name>
<evidence type="ECO:0000259" key="19">
    <source>
        <dbReference type="PROSITE" id="PS50109"/>
    </source>
</evidence>
<dbReference type="Gene3D" id="1.20.5.1930">
    <property type="match status" value="1"/>
</dbReference>
<evidence type="ECO:0000256" key="12">
    <source>
        <dbReference type="ARBA" id="ARBA00023004"/>
    </source>
</evidence>
<feature type="transmembrane region" description="Helical" evidence="18">
    <location>
        <begin position="49"/>
        <end position="69"/>
    </location>
</feature>
<accession>A0A975F6N7</accession>
<dbReference type="InterPro" id="IPR016380">
    <property type="entry name" value="Sig_transdc_His_kin_NarX/NarQ"/>
</dbReference>
<dbReference type="AlphaFoldDB" id="A0A975F6N7"/>
<dbReference type="Pfam" id="PF13185">
    <property type="entry name" value="GAF_2"/>
    <property type="match status" value="1"/>
</dbReference>
<evidence type="ECO:0000256" key="2">
    <source>
        <dbReference type="ARBA" id="ARBA00001966"/>
    </source>
</evidence>
<keyword evidence="16" id="KW-0997">Cell inner membrane</keyword>
<dbReference type="Pfam" id="PF07730">
    <property type="entry name" value="HisKA_3"/>
    <property type="match status" value="1"/>
</dbReference>
<dbReference type="InterPro" id="IPR036890">
    <property type="entry name" value="HATPase_C_sf"/>
</dbReference>
<dbReference type="GO" id="GO:0046872">
    <property type="term" value="F:metal ion binding"/>
    <property type="evidence" value="ECO:0007669"/>
    <property type="project" value="UniProtKB-KW"/>
</dbReference>
<comment type="catalytic activity">
    <reaction evidence="1 16">
        <text>ATP + protein L-histidine = ADP + protein N-phospho-L-histidine.</text>
        <dbReference type="EC" id="2.7.13.3"/>
    </reaction>
</comment>
<comment type="cofactor">
    <cofactor evidence="2">
        <name>[4Fe-4S] cluster</name>
        <dbReference type="ChEBI" id="CHEBI:49883"/>
    </cofactor>
</comment>
<dbReference type="SMART" id="SM00065">
    <property type="entry name" value="GAF"/>
    <property type="match status" value="1"/>
</dbReference>
<feature type="domain" description="Histidine kinase" evidence="19">
    <location>
        <begin position="347"/>
        <end position="548"/>
    </location>
</feature>
<evidence type="ECO:0000256" key="5">
    <source>
        <dbReference type="ARBA" id="ARBA00022490"/>
    </source>
</evidence>
<keyword evidence="8" id="KW-0479">Metal-binding</keyword>
<dbReference type="PANTHER" id="PTHR24421:SF10">
    <property type="entry name" value="NITRATE_NITRITE SENSOR PROTEIN NARQ"/>
    <property type="match status" value="1"/>
</dbReference>
<keyword evidence="10 16" id="KW-0418">Kinase</keyword>
<evidence type="ECO:0000256" key="17">
    <source>
        <dbReference type="SAM" id="MobiDB-lite"/>
    </source>
</evidence>
<keyword evidence="16" id="KW-1003">Cell membrane</keyword>
<evidence type="ECO:0000256" key="3">
    <source>
        <dbReference type="ARBA" id="ARBA00004496"/>
    </source>
</evidence>
<dbReference type="Gene3D" id="3.30.565.10">
    <property type="entry name" value="Histidine kinase-like ATPase, C-terminal domain"/>
    <property type="match status" value="1"/>
</dbReference>
<evidence type="ECO:0000256" key="16">
    <source>
        <dbReference type="PIRNR" id="PIRNR003167"/>
    </source>
</evidence>
<keyword evidence="11 16" id="KW-0067">ATP-binding</keyword>
<evidence type="ECO:0000256" key="9">
    <source>
        <dbReference type="ARBA" id="ARBA00022741"/>
    </source>
</evidence>
<dbReference type="InterPro" id="IPR005467">
    <property type="entry name" value="His_kinase_dom"/>
</dbReference>
<dbReference type="Gene3D" id="3.30.450.40">
    <property type="match status" value="1"/>
</dbReference>
<protein>
    <recommendedName>
        <fullName evidence="16">Sensor protein</fullName>
        <ecNumber evidence="16">2.7.13.3</ecNumber>
    </recommendedName>
</protein>
<dbReference type="PROSITE" id="PS50109">
    <property type="entry name" value="HIS_KIN"/>
    <property type="match status" value="1"/>
</dbReference>
<dbReference type="EC" id="2.7.13.3" evidence="16"/>
<dbReference type="EMBL" id="CP072793">
    <property type="protein sequence ID" value="QTR51998.1"/>
    <property type="molecule type" value="Genomic_DNA"/>
</dbReference>
<dbReference type="CDD" id="cd16917">
    <property type="entry name" value="HATPase_UhpB-NarQ-NarX-like"/>
    <property type="match status" value="1"/>
</dbReference>
<evidence type="ECO:0000256" key="10">
    <source>
        <dbReference type="ARBA" id="ARBA00022777"/>
    </source>
</evidence>
<dbReference type="GO" id="GO:0000155">
    <property type="term" value="F:phosphorelay sensor kinase activity"/>
    <property type="evidence" value="ECO:0007669"/>
    <property type="project" value="UniProtKB-UniRule"/>
</dbReference>
<evidence type="ECO:0000256" key="4">
    <source>
        <dbReference type="ARBA" id="ARBA00022485"/>
    </source>
</evidence>
<dbReference type="PRINTS" id="PR00344">
    <property type="entry name" value="BCTRLSENSOR"/>
</dbReference>
<proteinExistence type="predicted"/>
<gene>
    <name evidence="20" type="ORF">J9260_09540</name>
</gene>
<keyword evidence="7 16" id="KW-0808">Transferase</keyword>
<keyword evidence="6" id="KW-0597">Phosphoprotein</keyword>
<evidence type="ECO:0000256" key="6">
    <source>
        <dbReference type="ARBA" id="ARBA00022553"/>
    </source>
</evidence>
<keyword evidence="16 18" id="KW-0472">Membrane</keyword>
<feature type="region of interest" description="Disordered" evidence="17">
    <location>
        <begin position="1"/>
        <end position="27"/>
    </location>
</feature>
<evidence type="ECO:0000313" key="21">
    <source>
        <dbReference type="Proteomes" id="UP000672009"/>
    </source>
</evidence>
<evidence type="ECO:0000256" key="1">
    <source>
        <dbReference type="ARBA" id="ARBA00000085"/>
    </source>
</evidence>
<organism evidence="20 21">
    <name type="scientific">Thiothrix unzii</name>
    <dbReference type="NCBI Taxonomy" id="111769"/>
    <lineage>
        <taxon>Bacteria</taxon>
        <taxon>Pseudomonadati</taxon>
        <taxon>Pseudomonadota</taxon>
        <taxon>Gammaproteobacteria</taxon>
        <taxon>Thiotrichales</taxon>
        <taxon>Thiotrichaceae</taxon>
        <taxon>Thiothrix</taxon>
    </lineage>
</organism>
<keyword evidence="13 16" id="KW-0902">Two-component regulatory system</keyword>
<dbReference type="InterPro" id="IPR003594">
    <property type="entry name" value="HATPase_dom"/>
</dbReference>
<dbReference type="InterPro" id="IPR050482">
    <property type="entry name" value="Sensor_HK_TwoCompSys"/>
</dbReference>
<sequence>MEEQVIQFTPPKSSPPQPTPTPPPEDARQAYWATQEGRPVIDLPWQAQISLLFLLVLLTIIGAMYFWVISSGVRYEWLAPLMTALWLVSGGGVLALLYWLWREFSRFGMELSRWAMRLRKGDLSARMPIFGKSCPSRKIREQINAITDDYQALSRVQQQRLSRQEKYIAEKKRHLGVLYEVASCINRADSLEDLLNRFLLTLKEVVNAEAATVRLLDKDGKMRLVASIGLTDEAVALEDYLPSPSCLCGRAATDSEIKVRSDISQCNRLLGQELCQGKTAVELLAIPLQYRERILGVYNLFIPVGRYERSEDDELLISIGQHLGMAIEKASSDEDTRTLSIMEERTRMAHELHDSLAQTLASLRFKVRLFDDSLNRGDESVIWQELEGLENTIDEAYGELRSLITHFRAPIDGKGVLRAVERLTERFRQDTGMEVFFYHNWHLKDLSRESELEVIRIVQESLTNARKHSQASTVRILMYSSEEGRCSILVEDDGVGLPDPLPEPNPTTGEHIGLRIMQERAERIGGEIHFESEPGEGTLIQLNFDAPLVKKLSDLVGAHPVSRPDAPQVTTHE</sequence>
<keyword evidence="18" id="KW-0812">Transmembrane</keyword>
<dbReference type="RefSeq" id="WP_210217567.1">
    <property type="nucleotide sequence ID" value="NZ_CP072793.1"/>
</dbReference>
<keyword evidence="18" id="KW-1133">Transmembrane helix</keyword>
<dbReference type="GO" id="GO:0005886">
    <property type="term" value="C:plasma membrane"/>
    <property type="evidence" value="ECO:0007669"/>
    <property type="project" value="UniProtKB-SubCell"/>
</dbReference>
<dbReference type="SUPFAM" id="SSF55781">
    <property type="entry name" value="GAF domain-like"/>
    <property type="match status" value="1"/>
</dbReference>
<dbReference type="PANTHER" id="PTHR24421">
    <property type="entry name" value="NITRATE/NITRITE SENSOR PROTEIN NARX-RELATED"/>
    <property type="match status" value="1"/>
</dbReference>
<dbReference type="KEGG" id="tun:J9260_09540"/>
<evidence type="ECO:0000256" key="15">
    <source>
        <dbReference type="ARBA" id="ARBA00024827"/>
    </source>
</evidence>
<evidence type="ECO:0000256" key="18">
    <source>
        <dbReference type="SAM" id="Phobius"/>
    </source>
</evidence>